<evidence type="ECO:0000313" key="2">
    <source>
        <dbReference type="Proteomes" id="UP000317650"/>
    </source>
</evidence>
<dbReference type="EMBL" id="PYDT01000004">
    <property type="protein sequence ID" value="THU65065.1"/>
    <property type="molecule type" value="Genomic_DNA"/>
</dbReference>
<evidence type="ECO:0000313" key="1">
    <source>
        <dbReference type="EMBL" id="THU65065.1"/>
    </source>
</evidence>
<gene>
    <name evidence="1" type="ORF">C4D60_Mb01t33210</name>
</gene>
<proteinExistence type="predicted"/>
<keyword evidence="2" id="KW-1185">Reference proteome</keyword>
<sequence>MRESSAIEGSLYAMPKRAATSSRVVFATEGCTDAGEGYSNFYNDAECRRDFVAMQERLLQRGGRDLCSLQRFLQQCTRDFCSDAGEICKVGDSCSNAVLEFGGWKSGGVFSGRLRLAREQQPMVETKAATMLPLVALPTEEVSMQWAWRQ</sequence>
<dbReference type="Proteomes" id="UP000317650">
    <property type="component" value="Chromosome 1"/>
</dbReference>
<dbReference type="AlphaFoldDB" id="A0A4V4H7U6"/>
<comment type="caution">
    <text evidence="1">The sequence shown here is derived from an EMBL/GenBank/DDBJ whole genome shotgun (WGS) entry which is preliminary data.</text>
</comment>
<protein>
    <submittedName>
        <fullName evidence="1">Uncharacterized protein</fullName>
    </submittedName>
</protein>
<reference evidence="1 2" key="1">
    <citation type="journal article" date="2019" name="Nat. Plants">
        <title>Genome sequencing of Musa balbisiana reveals subgenome evolution and function divergence in polyploid bananas.</title>
        <authorList>
            <person name="Yao X."/>
        </authorList>
    </citation>
    <scope>NUCLEOTIDE SEQUENCE [LARGE SCALE GENOMIC DNA]</scope>
    <source>
        <strain evidence="2">cv. DH-PKW</strain>
        <tissue evidence="1">Leaves</tissue>
    </source>
</reference>
<organism evidence="1 2">
    <name type="scientific">Musa balbisiana</name>
    <name type="common">Banana</name>
    <dbReference type="NCBI Taxonomy" id="52838"/>
    <lineage>
        <taxon>Eukaryota</taxon>
        <taxon>Viridiplantae</taxon>
        <taxon>Streptophyta</taxon>
        <taxon>Embryophyta</taxon>
        <taxon>Tracheophyta</taxon>
        <taxon>Spermatophyta</taxon>
        <taxon>Magnoliopsida</taxon>
        <taxon>Liliopsida</taxon>
        <taxon>Zingiberales</taxon>
        <taxon>Musaceae</taxon>
        <taxon>Musa</taxon>
    </lineage>
</organism>
<name>A0A4V4H7U6_MUSBA</name>
<accession>A0A4V4H7U6</accession>